<protein>
    <submittedName>
        <fullName evidence="2">Uncharacterized protein</fullName>
    </submittedName>
</protein>
<proteinExistence type="predicted"/>
<dbReference type="EMBL" id="JAVIIW010000053">
    <property type="protein sequence ID" value="MDX8482589.1"/>
    <property type="molecule type" value="Genomic_DNA"/>
</dbReference>
<organism evidence="2 3">
    <name type="scientific">Mesorhizobium album</name>
    <dbReference type="NCBI Taxonomy" id="3072314"/>
    <lineage>
        <taxon>Bacteria</taxon>
        <taxon>Pseudomonadati</taxon>
        <taxon>Pseudomonadota</taxon>
        <taxon>Alphaproteobacteria</taxon>
        <taxon>Hyphomicrobiales</taxon>
        <taxon>Phyllobacteriaceae</taxon>
        <taxon>Mesorhizobium</taxon>
    </lineage>
</organism>
<sequence>MAIKFSPKEVPAATVKPAKPAAAPKAVEPVATDLFETPAQVLPRKTGKKK</sequence>
<evidence type="ECO:0000256" key="1">
    <source>
        <dbReference type="SAM" id="MobiDB-lite"/>
    </source>
</evidence>
<name>A0ABU4Y9I1_9HYPH</name>
<gene>
    <name evidence="2" type="ORF">RFN28_29635</name>
</gene>
<feature type="compositionally biased region" description="Low complexity" evidence="1">
    <location>
        <begin position="8"/>
        <end position="24"/>
    </location>
</feature>
<evidence type="ECO:0000313" key="3">
    <source>
        <dbReference type="Proteomes" id="UP001287059"/>
    </source>
</evidence>
<comment type="caution">
    <text evidence="2">The sequence shown here is derived from an EMBL/GenBank/DDBJ whole genome shotgun (WGS) entry which is preliminary data.</text>
</comment>
<dbReference type="Proteomes" id="UP001287059">
    <property type="component" value="Unassembled WGS sequence"/>
</dbReference>
<accession>A0ABU4Y9I1</accession>
<keyword evidence="3" id="KW-1185">Reference proteome</keyword>
<reference evidence="2 3" key="1">
    <citation type="submission" date="2023-08" db="EMBL/GenBank/DDBJ databases">
        <title>Implementing the SeqCode for naming new Mesorhizobium species isolated from Vachellia karroo root nodules.</title>
        <authorList>
            <person name="Van Lill M."/>
        </authorList>
    </citation>
    <scope>NUCLEOTIDE SEQUENCE [LARGE SCALE GENOMIC DNA]</scope>
    <source>
        <strain evidence="2 3">VK24D</strain>
    </source>
</reference>
<feature type="region of interest" description="Disordered" evidence="1">
    <location>
        <begin position="1"/>
        <end position="24"/>
    </location>
</feature>
<dbReference type="RefSeq" id="WP_320290681.1">
    <property type="nucleotide sequence ID" value="NZ_JAVIIW010000053.1"/>
</dbReference>
<evidence type="ECO:0000313" key="2">
    <source>
        <dbReference type="EMBL" id="MDX8482589.1"/>
    </source>
</evidence>